<dbReference type="RefSeq" id="WP_012013308.1">
    <property type="nucleotide sequence ID" value="NC_009881.1"/>
</dbReference>
<protein>
    <submittedName>
        <fullName evidence="1">Uncharacterized protein</fullName>
    </submittedName>
</protein>
<reference evidence="1" key="1">
    <citation type="submission" date="2007-09" db="EMBL/GenBank/DDBJ databases">
        <title>Complete Genome Sequence of Rickettsia akari.</title>
        <authorList>
            <person name="Madan A."/>
            <person name="Fahey J."/>
            <person name="Helton E."/>
            <person name="Ketteman M."/>
            <person name="Madan A."/>
            <person name="Rodrigues S."/>
            <person name="Sanchez A."/>
            <person name="Whiting M."/>
            <person name="Dasch G."/>
            <person name="Eremeeva M."/>
        </authorList>
    </citation>
    <scope>NUCLEOTIDE SEQUENCE</scope>
    <source>
        <strain evidence="1">Hartford</strain>
    </source>
</reference>
<evidence type="ECO:0000313" key="2">
    <source>
        <dbReference type="Proteomes" id="UP000006830"/>
    </source>
</evidence>
<dbReference type="AlphaFoldDB" id="A8GM13"/>
<dbReference type="KEGG" id="rak:A1C_00525"/>
<gene>
    <name evidence="1" type="ordered locus">A1C_00525</name>
</gene>
<organism evidence="1 2">
    <name type="scientific">Rickettsia akari (strain Hartford)</name>
    <dbReference type="NCBI Taxonomy" id="293614"/>
    <lineage>
        <taxon>Bacteria</taxon>
        <taxon>Pseudomonadati</taxon>
        <taxon>Pseudomonadota</taxon>
        <taxon>Alphaproteobacteria</taxon>
        <taxon>Rickettsiales</taxon>
        <taxon>Rickettsiaceae</taxon>
        <taxon>Rickettsieae</taxon>
        <taxon>Rickettsia</taxon>
        <taxon>spotted fever group</taxon>
    </lineage>
</organism>
<keyword evidence="2" id="KW-1185">Reference proteome</keyword>
<sequence>MREDYFTIMQFVKDSNKLLTGVYNLFGNNNEDLTYYQLEESHQDNQVDIIGVGDSNIY</sequence>
<dbReference type="HOGENOM" id="CLU_2976395_0_0_5"/>
<name>A8GM13_RICAH</name>
<dbReference type="EMBL" id="CP000847">
    <property type="protein sequence ID" value="ABV74438.1"/>
    <property type="molecule type" value="Genomic_DNA"/>
</dbReference>
<dbReference type="Proteomes" id="UP000006830">
    <property type="component" value="Chromosome"/>
</dbReference>
<evidence type="ECO:0000313" key="1">
    <source>
        <dbReference type="EMBL" id="ABV74438.1"/>
    </source>
</evidence>
<accession>A8GM13</accession>
<proteinExistence type="predicted"/>